<dbReference type="AlphaFoldDB" id="A0A9P7AA86"/>
<name>A0A9P7AA86_9AGAM</name>
<dbReference type="OrthoDB" id="2708044at2759"/>
<accession>A0A9P7AA86</accession>
<comment type="caution">
    <text evidence="2">The sequence shown here is derived from an EMBL/GenBank/DDBJ whole genome shotgun (WGS) entry which is preliminary data.</text>
</comment>
<dbReference type="EMBL" id="JABBWE010000112">
    <property type="protein sequence ID" value="KAG1785380.1"/>
    <property type="molecule type" value="Genomic_DNA"/>
</dbReference>
<keyword evidence="3" id="KW-1185">Reference proteome</keyword>
<dbReference type="Proteomes" id="UP000719766">
    <property type="component" value="Unassembled WGS sequence"/>
</dbReference>
<feature type="non-terminal residue" evidence="2">
    <location>
        <position position="76"/>
    </location>
</feature>
<evidence type="ECO:0000313" key="3">
    <source>
        <dbReference type="Proteomes" id="UP000719766"/>
    </source>
</evidence>
<evidence type="ECO:0000313" key="2">
    <source>
        <dbReference type="EMBL" id="KAG1785380.1"/>
    </source>
</evidence>
<proteinExistence type="predicted"/>
<gene>
    <name evidence="2" type="ORF">HD556DRAFT_1422947</name>
</gene>
<protein>
    <submittedName>
        <fullName evidence="2">Uncharacterized protein</fullName>
    </submittedName>
</protein>
<evidence type="ECO:0000256" key="1">
    <source>
        <dbReference type="SAM" id="SignalP"/>
    </source>
</evidence>
<feature type="signal peptide" evidence="1">
    <location>
        <begin position="1"/>
        <end position="20"/>
    </location>
</feature>
<sequence>MLCTRSATCTSVSLFGLSNAACLCWTSSEDGVVRFSISQKTPIGGGSTEEVLLDHSDIIGVVFQDWTGFIALSRND</sequence>
<dbReference type="RefSeq" id="XP_041152863.1">
    <property type="nucleotide sequence ID" value="XM_041304537.1"/>
</dbReference>
<keyword evidence="1" id="KW-0732">Signal</keyword>
<feature type="chain" id="PRO_5040179085" evidence="1">
    <location>
        <begin position="21"/>
        <end position="76"/>
    </location>
</feature>
<organism evidence="2 3">
    <name type="scientific">Suillus plorans</name>
    <dbReference type="NCBI Taxonomy" id="116603"/>
    <lineage>
        <taxon>Eukaryota</taxon>
        <taxon>Fungi</taxon>
        <taxon>Dikarya</taxon>
        <taxon>Basidiomycota</taxon>
        <taxon>Agaricomycotina</taxon>
        <taxon>Agaricomycetes</taxon>
        <taxon>Agaricomycetidae</taxon>
        <taxon>Boletales</taxon>
        <taxon>Suillineae</taxon>
        <taxon>Suillaceae</taxon>
        <taxon>Suillus</taxon>
    </lineage>
</organism>
<reference evidence="2" key="1">
    <citation type="journal article" date="2020" name="New Phytol.">
        <title>Comparative genomics reveals dynamic genome evolution in host specialist ectomycorrhizal fungi.</title>
        <authorList>
            <person name="Lofgren L.A."/>
            <person name="Nguyen N.H."/>
            <person name="Vilgalys R."/>
            <person name="Ruytinx J."/>
            <person name="Liao H.L."/>
            <person name="Branco S."/>
            <person name="Kuo A."/>
            <person name="LaButti K."/>
            <person name="Lipzen A."/>
            <person name="Andreopoulos W."/>
            <person name="Pangilinan J."/>
            <person name="Riley R."/>
            <person name="Hundley H."/>
            <person name="Na H."/>
            <person name="Barry K."/>
            <person name="Grigoriev I.V."/>
            <person name="Stajich J.E."/>
            <person name="Kennedy P.G."/>
        </authorList>
    </citation>
    <scope>NUCLEOTIDE SEQUENCE</scope>
    <source>
        <strain evidence="2">S12</strain>
    </source>
</reference>
<dbReference type="GeneID" id="64598301"/>